<keyword evidence="4 12" id="KW-0548">Nucleotidyltransferase</keyword>
<name>A0A840SPR7_9RHOB</name>
<dbReference type="InterPro" id="IPR005835">
    <property type="entry name" value="NTP_transferase_dom"/>
</dbReference>
<feature type="domain" description="MannoseP isomerase/GMP-like beta-helix" evidence="11">
    <location>
        <begin position="310"/>
        <end position="358"/>
    </location>
</feature>
<evidence type="ECO:0000259" key="9">
    <source>
        <dbReference type="Pfam" id="PF00483"/>
    </source>
</evidence>
<dbReference type="InterPro" id="IPR051161">
    <property type="entry name" value="Mannose-6P_isomerase_type2"/>
</dbReference>
<comment type="caution">
    <text evidence="12">The sequence shown here is derived from an EMBL/GenBank/DDBJ whole genome shotgun (WGS) entry which is preliminary data.</text>
</comment>
<evidence type="ECO:0000256" key="2">
    <source>
        <dbReference type="ARBA" id="ARBA00012387"/>
    </source>
</evidence>
<dbReference type="CDD" id="cd02509">
    <property type="entry name" value="GDP-M1P_Guanylyltransferase"/>
    <property type="match status" value="1"/>
</dbReference>
<protein>
    <recommendedName>
        <fullName evidence="2">mannose-1-phosphate guanylyltransferase</fullName>
        <ecNumber evidence="2">2.7.7.13</ecNumber>
    </recommendedName>
</protein>
<dbReference type="Gene3D" id="3.90.550.10">
    <property type="entry name" value="Spore Coat Polysaccharide Biosynthesis Protein SpsA, Chain A"/>
    <property type="match status" value="1"/>
</dbReference>
<comment type="similarity">
    <text evidence="1 8">Belongs to the mannose-6-phosphate isomerase type 2 family.</text>
</comment>
<dbReference type="SUPFAM" id="SSF53448">
    <property type="entry name" value="Nucleotide-diphospho-sugar transferases"/>
    <property type="match status" value="1"/>
</dbReference>
<evidence type="ECO:0000256" key="3">
    <source>
        <dbReference type="ARBA" id="ARBA00022679"/>
    </source>
</evidence>
<dbReference type="EC" id="2.7.7.13" evidence="2"/>
<comment type="catalytic activity">
    <reaction evidence="7">
        <text>alpha-D-mannose 1-phosphate + GTP + H(+) = GDP-alpha-D-mannose + diphosphate</text>
        <dbReference type="Rhea" id="RHEA:15229"/>
        <dbReference type="ChEBI" id="CHEBI:15378"/>
        <dbReference type="ChEBI" id="CHEBI:33019"/>
        <dbReference type="ChEBI" id="CHEBI:37565"/>
        <dbReference type="ChEBI" id="CHEBI:57527"/>
        <dbReference type="ChEBI" id="CHEBI:58409"/>
        <dbReference type="EC" id="2.7.7.13"/>
    </reaction>
</comment>
<feature type="domain" description="Mannose-6-phosphate isomerase type II C-terminal" evidence="10">
    <location>
        <begin position="367"/>
        <end position="476"/>
    </location>
</feature>
<evidence type="ECO:0000256" key="6">
    <source>
        <dbReference type="ARBA" id="ARBA00023134"/>
    </source>
</evidence>
<dbReference type="GO" id="GO:0009298">
    <property type="term" value="P:GDP-mannose biosynthetic process"/>
    <property type="evidence" value="ECO:0007669"/>
    <property type="project" value="TreeGrafter"/>
</dbReference>
<dbReference type="GO" id="GO:0004475">
    <property type="term" value="F:mannose-1-phosphate guanylyltransferase (GTP) activity"/>
    <property type="evidence" value="ECO:0007669"/>
    <property type="project" value="UniProtKB-EC"/>
</dbReference>
<dbReference type="InterPro" id="IPR011051">
    <property type="entry name" value="RmlC_Cupin_sf"/>
</dbReference>
<sequence>MTSLQPIRSIERAGSVRTIVPVILCGGSGSRLWPISRKDFAKQHVPMLGGASPFQRTLSRLDRQVFARPIVISAAPARFLVADQAKEAGVEIDIALEPQGRDTLAAVTLAACLAARRDPDAIVMVMPSDHLIPDAAAFGRSASAAARLAEDGYIVVLGIPPTSPSTAYGYISPGAPIGSGFAVDRFVEKPDAERAASLIDNGCLWNAGMFCFRASAGLAEIEDHASRTLTAVQRAIDEATDDLGAMRLGKSFETVTKISFDHAIMERTQRAAVVAAEFAWSDIGDWKAVWQESPRDANGVATEGRVHMKDVTNSYLRSDGRLLCVLGVEGLAVVDTADAILVAPIERAQEVKGLVSELEAMKLPEATTPARVHRPWGWYQTMDLGERFRVKRIVVLPGKKLSLQRHHHRAEHWVCVRGTAEVVRDNETIILRENESVYLPLGCMHRLQNPGRIPVEIVEVQTGAYLEEDDIVRVEDDFGRL</sequence>
<evidence type="ECO:0000313" key="12">
    <source>
        <dbReference type="EMBL" id="MBB5222398.1"/>
    </source>
</evidence>
<keyword evidence="6" id="KW-0342">GTP-binding</keyword>
<evidence type="ECO:0000259" key="10">
    <source>
        <dbReference type="Pfam" id="PF01050"/>
    </source>
</evidence>
<keyword evidence="12" id="KW-0413">Isomerase</keyword>
<dbReference type="NCBIfam" id="TIGR01479">
    <property type="entry name" value="GMP_PMI"/>
    <property type="match status" value="1"/>
</dbReference>
<dbReference type="PANTHER" id="PTHR46390:SF1">
    <property type="entry name" value="MANNOSE-1-PHOSPHATE GUANYLYLTRANSFERASE"/>
    <property type="match status" value="1"/>
</dbReference>
<accession>A0A840SPR7</accession>
<proteinExistence type="inferred from homology"/>
<dbReference type="GO" id="GO:0000271">
    <property type="term" value="P:polysaccharide biosynthetic process"/>
    <property type="evidence" value="ECO:0007669"/>
    <property type="project" value="InterPro"/>
</dbReference>
<dbReference type="InterPro" id="IPR014710">
    <property type="entry name" value="RmlC-like_jellyroll"/>
</dbReference>
<organism evidence="12 13">
    <name type="scientific">Amaricoccus macauensis</name>
    <dbReference type="NCBI Taxonomy" id="57001"/>
    <lineage>
        <taxon>Bacteria</taxon>
        <taxon>Pseudomonadati</taxon>
        <taxon>Pseudomonadota</taxon>
        <taxon>Alphaproteobacteria</taxon>
        <taxon>Rhodobacterales</taxon>
        <taxon>Paracoccaceae</taxon>
        <taxon>Amaricoccus</taxon>
    </lineage>
</organism>
<dbReference type="Pfam" id="PF22640">
    <property type="entry name" value="ManC_GMP_beta-helix"/>
    <property type="match status" value="1"/>
</dbReference>
<dbReference type="InterPro" id="IPR029044">
    <property type="entry name" value="Nucleotide-diphossugar_trans"/>
</dbReference>
<dbReference type="PANTHER" id="PTHR46390">
    <property type="entry name" value="MANNOSE-1-PHOSPHATE GUANYLYLTRANSFERASE"/>
    <property type="match status" value="1"/>
</dbReference>
<keyword evidence="5" id="KW-0547">Nucleotide-binding</keyword>
<evidence type="ECO:0000259" key="11">
    <source>
        <dbReference type="Pfam" id="PF22640"/>
    </source>
</evidence>
<evidence type="ECO:0000256" key="8">
    <source>
        <dbReference type="RuleBase" id="RU004190"/>
    </source>
</evidence>
<feature type="domain" description="Nucleotidyl transferase" evidence="9">
    <location>
        <begin position="21"/>
        <end position="296"/>
    </location>
</feature>
<evidence type="ECO:0000256" key="4">
    <source>
        <dbReference type="ARBA" id="ARBA00022695"/>
    </source>
</evidence>
<dbReference type="InterPro" id="IPR054566">
    <property type="entry name" value="ManC/GMP-like_b-helix"/>
</dbReference>
<evidence type="ECO:0000256" key="1">
    <source>
        <dbReference type="ARBA" id="ARBA00006115"/>
    </source>
</evidence>
<evidence type="ECO:0000313" key="13">
    <source>
        <dbReference type="Proteomes" id="UP000549457"/>
    </source>
</evidence>
<dbReference type="CDD" id="cd02213">
    <property type="entry name" value="cupin_PMI_typeII_C"/>
    <property type="match status" value="1"/>
</dbReference>
<dbReference type="SUPFAM" id="SSF51182">
    <property type="entry name" value="RmlC-like cupins"/>
    <property type="match status" value="1"/>
</dbReference>
<keyword evidence="3 12" id="KW-0808">Transferase</keyword>
<dbReference type="Proteomes" id="UP000549457">
    <property type="component" value="Unassembled WGS sequence"/>
</dbReference>
<evidence type="ECO:0000256" key="7">
    <source>
        <dbReference type="ARBA" id="ARBA00047343"/>
    </source>
</evidence>
<dbReference type="InterPro" id="IPR006375">
    <property type="entry name" value="Man1P_GuaTrfase/Man6P_Isoase"/>
</dbReference>
<dbReference type="GO" id="GO:0016853">
    <property type="term" value="F:isomerase activity"/>
    <property type="evidence" value="ECO:0007669"/>
    <property type="project" value="UniProtKB-KW"/>
</dbReference>
<reference evidence="12 13" key="1">
    <citation type="submission" date="2020-08" db="EMBL/GenBank/DDBJ databases">
        <title>Genomic Encyclopedia of Type Strains, Phase IV (KMG-IV): sequencing the most valuable type-strain genomes for metagenomic binning, comparative biology and taxonomic classification.</title>
        <authorList>
            <person name="Goeker M."/>
        </authorList>
    </citation>
    <scope>NUCLEOTIDE SEQUENCE [LARGE SCALE GENOMIC DNA]</scope>
    <source>
        <strain evidence="12 13">DSM 101730</strain>
    </source>
</reference>
<dbReference type="Gene3D" id="2.60.120.10">
    <property type="entry name" value="Jelly Rolls"/>
    <property type="match status" value="1"/>
</dbReference>
<dbReference type="AlphaFoldDB" id="A0A840SPR7"/>
<dbReference type="EMBL" id="JACHFM010000002">
    <property type="protein sequence ID" value="MBB5222398.1"/>
    <property type="molecule type" value="Genomic_DNA"/>
</dbReference>
<evidence type="ECO:0000256" key="5">
    <source>
        <dbReference type="ARBA" id="ARBA00022741"/>
    </source>
</evidence>
<dbReference type="InterPro" id="IPR001538">
    <property type="entry name" value="Man6P_isomerase-2_C"/>
</dbReference>
<dbReference type="Pfam" id="PF01050">
    <property type="entry name" value="MannoseP_isomer"/>
    <property type="match status" value="1"/>
</dbReference>
<dbReference type="Pfam" id="PF00483">
    <property type="entry name" value="NTP_transferase"/>
    <property type="match status" value="1"/>
</dbReference>
<dbReference type="RefSeq" id="WP_184149168.1">
    <property type="nucleotide sequence ID" value="NZ_JACHFM010000002.1"/>
</dbReference>
<dbReference type="FunFam" id="2.60.120.10:FF:000032">
    <property type="entry name" value="Mannose-1-phosphate guanylyltransferase/mannose-6-phosphate isomerase"/>
    <property type="match status" value="1"/>
</dbReference>
<dbReference type="GO" id="GO:0005525">
    <property type="term" value="F:GTP binding"/>
    <property type="evidence" value="ECO:0007669"/>
    <property type="project" value="UniProtKB-KW"/>
</dbReference>
<dbReference type="InterPro" id="IPR049577">
    <property type="entry name" value="GMPP_N"/>
</dbReference>
<keyword evidence="13" id="KW-1185">Reference proteome</keyword>
<gene>
    <name evidence="12" type="ORF">HNP73_002334</name>
</gene>